<keyword evidence="2" id="KW-1185">Reference proteome</keyword>
<evidence type="ECO:0000313" key="2">
    <source>
        <dbReference type="Proteomes" id="UP000286415"/>
    </source>
</evidence>
<comment type="caution">
    <text evidence="1">The sequence shown here is derived from an EMBL/GenBank/DDBJ whole genome shotgun (WGS) entry which is preliminary data.</text>
</comment>
<protein>
    <submittedName>
        <fullName evidence="1">UPF0565 protein C2orf69</fullName>
    </submittedName>
</protein>
<dbReference type="Proteomes" id="UP000286415">
    <property type="component" value="Unassembled WGS sequence"/>
</dbReference>
<proteinExistence type="predicted"/>
<evidence type="ECO:0000313" key="1">
    <source>
        <dbReference type="EMBL" id="KAG5454450.1"/>
    </source>
</evidence>
<accession>A0A3R7F2Z0</accession>
<reference evidence="1 2" key="2">
    <citation type="journal article" date="2021" name="Genomics">
        <title>High-quality reference genome for Clonorchis sinensis.</title>
        <authorList>
            <person name="Young N.D."/>
            <person name="Stroehlein A.J."/>
            <person name="Kinkar L."/>
            <person name="Wang T."/>
            <person name="Sohn W.M."/>
            <person name="Chang B.C.H."/>
            <person name="Kaur P."/>
            <person name="Weisz D."/>
            <person name="Dudchenko O."/>
            <person name="Aiden E.L."/>
            <person name="Korhonen P.K."/>
            <person name="Gasser R.B."/>
        </authorList>
    </citation>
    <scope>NUCLEOTIDE SEQUENCE [LARGE SCALE GENOMIC DNA]</scope>
    <source>
        <strain evidence="1">Cs-k2</strain>
    </source>
</reference>
<dbReference type="OrthoDB" id="419333at2759"/>
<reference evidence="1 2" key="1">
    <citation type="journal article" date="2018" name="Biotechnol. Adv.">
        <title>Improved genomic resources and new bioinformatic workflow for the carcinogenic parasite Clonorchis sinensis: Biotechnological implications.</title>
        <authorList>
            <person name="Wang D."/>
            <person name="Korhonen P.K."/>
            <person name="Gasser R.B."/>
            <person name="Young N.D."/>
        </authorList>
    </citation>
    <scope>NUCLEOTIDE SEQUENCE [LARGE SCALE GENOMIC DNA]</scope>
    <source>
        <strain evidence="1">Cs-k2</strain>
    </source>
</reference>
<dbReference type="EMBL" id="NIRI02000010">
    <property type="protein sequence ID" value="KAG5454450.1"/>
    <property type="molecule type" value="Genomic_DNA"/>
</dbReference>
<dbReference type="InterPro" id="IPR018881">
    <property type="entry name" value="C2orf69_mit"/>
</dbReference>
<gene>
    <name evidence="1" type="ORF">CSKR_113114</name>
</gene>
<dbReference type="AlphaFoldDB" id="A0A3R7F2Z0"/>
<dbReference type="GO" id="GO:0005739">
    <property type="term" value="C:mitochondrion"/>
    <property type="evidence" value="ECO:0007669"/>
    <property type="project" value="TreeGrafter"/>
</dbReference>
<dbReference type="FunCoup" id="A0A3R7F2Z0">
    <property type="interactions" value="776"/>
</dbReference>
<dbReference type="PANTHER" id="PTHR31296:SF1">
    <property type="entry name" value="MITOCHONDRIAL PROTEIN C2ORF69"/>
    <property type="match status" value="1"/>
</dbReference>
<name>A0A3R7F2Z0_CLOSI</name>
<dbReference type="STRING" id="79923.A0A3R7F2Z0"/>
<sequence length="322" mass="36248">MNDVTIGVRWNIKLSMPSDRLITMLLLNCTGYGGLRNDVLFFGRPGPASSNVVYIGGDIQDTECNMQSHPEKRGFVKWSLEATGRLLVERYALQGRNVHLWMIRPCQWVSNVFASYRNFVSVDPNGNPILSDSIPTNSDLVEHLSSLIEDAATKVRKHKPEIATGFEGIPVTVIGFSKGCCVLTGLLYILSACKPYTLRESGLLVPSDGAKRFLSNIRALYWLDAGHSAVEHQWPTSEANLSVLRRTACPELHAYATPYQVEDKLRPWKARDYHTFIGLLAKYALPHKHAVLFKDEQTKRKEQLPDTADIQTHFTVLKHFLL</sequence>
<organism evidence="1 2">
    <name type="scientific">Clonorchis sinensis</name>
    <name type="common">Chinese liver fluke</name>
    <dbReference type="NCBI Taxonomy" id="79923"/>
    <lineage>
        <taxon>Eukaryota</taxon>
        <taxon>Metazoa</taxon>
        <taxon>Spiralia</taxon>
        <taxon>Lophotrochozoa</taxon>
        <taxon>Platyhelminthes</taxon>
        <taxon>Trematoda</taxon>
        <taxon>Digenea</taxon>
        <taxon>Opisthorchiida</taxon>
        <taxon>Opisthorchiata</taxon>
        <taxon>Opisthorchiidae</taxon>
        <taxon>Clonorchis</taxon>
    </lineage>
</organism>
<dbReference type="Pfam" id="PF10561">
    <property type="entry name" value="C2orf69"/>
    <property type="match status" value="2"/>
</dbReference>
<dbReference type="PANTHER" id="PTHR31296">
    <property type="entry name" value="UPF0565 PROTEIN C2ORF69"/>
    <property type="match status" value="1"/>
</dbReference>
<dbReference type="InParanoid" id="A0A3R7F2Z0"/>